<gene>
    <name evidence="1" type="ORF">HG66A1_62100</name>
</gene>
<reference evidence="1 2" key="1">
    <citation type="submission" date="2019-02" db="EMBL/GenBank/DDBJ databases">
        <title>Deep-cultivation of Planctomycetes and their phenomic and genomic characterization uncovers novel biology.</title>
        <authorList>
            <person name="Wiegand S."/>
            <person name="Jogler M."/>
            <person name="Boedeker C."/>
            <person name="Pinto D."/>
            <person name="Vollmers J."/>
            <person name="Rivas-Marin E."/>
            <person name="Kohn T."/>
            <person name="Peeters S.H."/>
            <person name="Heuer A."/>
            <person name="Rast P."/>
            <person name="Oberbeckmann S."/>
            <person name="Bunk B."/>
            <person name="Jeske O."/>
            <person name="Meyerdierks A."/>
            <person name="Storesund J.E."/>
            <person name="Kallscheuer N."/>
            <person name="Luecker S."/>
            <person name="Lage O.M."/>
            <person name="Pohl T."/>
            <person name="Merkel B.J."/>
            <person name="Hornburger P."/>
            <person name="Mueller R.-W."/>
            <person name="Bruemmer F."/>
            <person name="Labrenz M."/>
            <person name="Spormann A.M."/>
            <person name="Op den Camp H."/>
            <person name="Overmann J."/>
            <person name="Amann R."/>
            <person name="Jetten M.S.M."/>
            <person name="Mascher T."/>
            <person name="Medema M.H."/>
            <person name="Devos D.P."/>
            <person name="Kaster A.-K."/>
            <person name="Ovreas L."/>
            <person name="Rohde M."/>
            <person name="Galperin M.Y."/>
            <person name="Jogler C."/>
        </authorList>
    </citation>
    <scope>NUCLEOTIDE SEQUENCE [LARGE SCALE GENOMIC DNA]</scope>
    <source>
        <strain evidence="1 2">HG66A1</strain>
    </source>
</reference>
<keyword evidence="2" id="KW-1185">Reference proteome</keyword>
<evidence type="ECO:0000313" key="1">
    <source>
        <dbReference type="EMBL" id="QDT24378.1"/>
    </source>
</evidence>
<proteinExistence type="predicted"/>
<dbReference type="EMBL" id="CP036266">
    <property type="protein sequence ID" value="QDT24378.1"/>
    <property type="molecule type" value="Genomic_DNA"/>
</dbReference>
<dbReference type="OrthoDB" id="280288at2"/>
<dbReference type="AlphaFoldDB" id="A0A517PYB6"/>
<dbReference type="Proteomes" id="UP000320421">
    <property type="component" value="Chromosome"/>
</dbReference>
<organism evidence="1 2">
    <name type="scientific">Gimesia chilikensis</name>
    <dbReference type="NCBI Taxonomy" id="2605989"/>
    <lineage>
        <taxon>Bacteria</taxon>
        <taxon>Pseudomonadati</taxon>
        <taxon>Planctomycetota</taxon>
        <taxon>Planctomycetia</taxon>
        <taxon>Planctomycetales</taxon>
        <taxon>Planctomycetaceae</taxon>
        <taxon>Gimesia</taxon>
    </lineage>
</organism>
<evidence type="ECO:0000313" key="2">
    <source>
        <dbReference type="Proteomes" id="UP000320421"/>
    </source>
</evidence>
<protein>
    <submittedName>
        <fullName evidence="1">Uncharacterized protein</fullName>
    </submittedName>
</protein>
<accession>A0A517PYB6</accession>
<sequence length="132" mass="14589">MNIPDPEPVDPKKLRLGPIRNESLPPNLLQQIEAVHKVIGSYVSTSLEQFEISFMRDASPEVEVAIWCSIAAAWITYHEKYLGDELLPDEDEKKLLAALLSISTGIEDVEALGVPENVGRKLLACYDALGDD</sequence>
<dbReference type="RefSeq" id="WP_145193012.1">
    <property type="nucleotide sequence ID" value="NZ_CP036266.1"/>
</dbReference>
<name>A0A517PYB6_9PLAN</name>